<dbReference type="AlphaFoldDB" id="A0A511AZ85"/>
<comment type="subunit">
    <text evidence="7">Heterotetramer composed of ParC and ParE.</text>
</comment>
<dbReference type="InterPro" id="IPR013757">
    <property type="entry name" value="Topo_IIA_A_a_sf"/>
</dbReference>
<dbReference type="GO" id="GO:0006265">
    <property type="term" value="P:DNA topological change"/>
    <property type="evidence" value="ECO:0007669"/>
    <property type="project" value="UniProtKB-UniRule"/>
</dbReference>
<keyword evidence="2 7" id="KW-1003">Cell membrane</keyword>
<evidence type="ECO:0000259" key="10">
    <source>
        <dbReference type="PROSITE" id="PS52040"/>
    </source>
</evidence>
<dbReference type="InterPro" id="IPR005742">
    <property type="entry name" value="TopoIV_A_Gneg"/>
</dbReference>
<dbReference type="CDD" id="cd00187">
    <property type="entry name" value="TOP4c"/>
    <property type="match status" value="1"/>
</dbReference>
<dbReference type="FunFam" id="1.10.268.10:FF:000001">
    <property type="entry name" value="DNA gyrase subunit A"/>
    <property type="match status" value="1"/>
</dbReference>
<dbReference type="GO" id="GO:0005524">
    <property type="term" value="F:ATP binding"/>
    <property type="evidence" value="ECO:0007669"/>
    <property type="project" value="InterPro"/>
</dbReference>
<dbReference type="InterPro" id="IPR013760">
    <property type="entry name" value="Topo_IIA-like_dom_sf"/>
</dbReference>
<dbReference type="HAMAP" id="MF_00936">
    <property type="entry name" value="ParC_type1"/>
    <property type="match status" value="1"/>
</dbReference>
<gene>
    <name evidence="7 11" type="primary">parC</name>
    <name evidence="11" type="ORF">GWA01_12460</name>
</gene>
<dbReference type="EC" id="5.6.2.2" evidence="7"/>
<evidence type="ECO:0000256" key="3">
    <source>
        <dbReference type="ARBA" id="ARBA00023029"/>
    </source>
</evidence>
<dbReference type="Gene3D" id="3.90.199.10">
    <property type="entry name" value="Topoisomerase II, domain 5"/>
    <property type="match status" value="1"/>
</dbReference>
<dbReference type="GO" id="GO:0019897">
    <property type="term" value="C:extrinsic component of plasma membrane"/>
    <property type="evidence" value="ECO:0007669"/>
    <property type="project" value="UniProtKB-UniRule"/>
</dbReference>
<keyword evidence="5 7" id="KW-0472">Membrane</keyword>
<keyword evidence="6 7" id="KW-0413">Isomerase</keyword>
<reference evidence="11 12" key="1">
    <citation type="submission" date="2019-07" db="EMBL/GenBank/DDBJ databases">
        <title>Whole genome shotgun sequence of Gluconobacter wancherniae NBRC 103581.</title>
        <authorList>
            <person name="Hosoyama A."/>
            <person name="Uohara A."/>
            <person name="Ohji S."/>
            <person name="Ichikawa N."/>
        </authorList>
    </citation>
    <scope>NUCLEOTIDE SEQUENCE [LARGE SCALE GENOMIC DNA]</scope>
    <source>
        <strain evidence="11 12">NBRC 103581</strain>
    </source>
</reference>
<feature type="site" description="Interaction with DNA" evidence="7">
    <location>
        <position position="91"/>
    </location>
</feature>
<dbReference type="PANTHER" id="PTHR43493">
    <property type="entry name" value="DNA GYRASE/TOPOISOMERASE SUBUNIT A"/>
    <property type="match status" value="1"/>
</dbReference>
<evidence type="ECO:0000313" key="11">
    <source>
        <dbReference type="EMBL" id="GEK93476.1"/>
    </source>
</evidence>
<evidence type="ECO:0000256" key="9">
    <source>
        <dbReference type="SAM" id="Coils"/>
    </source>
</evidence>
<dbReference type="GO" id="GO:0009330">
    <property type="term" value="C:DNA topoisomerase type II (double strand cut, ATP-hydrolyzing) complex"/>
    <property type="evidence" value="ECO:0007669"/>
    <property type="project" value="TreeGrafter"/>
</dbReference>
<dbReference type="EMBL" id="BJUZ01000001">
    <property type="protein sequence ID" value="GEK93476.1"/>
    <property type="molecule type" value="Genomic_DNA"/>
</dbReference>
<comment type="caution">
    <text evidence="11">The sequence shown here is derived from an EMBL/GenBank/DDBJ whole genome shotgun (WGS) entry which is preliminary data.</text>
</comment>
<dbReference type="InterPro" id="IPR013758">
    <property type="entry name" value="Topo_IIA_A/C_ab"/>
</dbReference>
<dbReference type="GO" id="GO:0007059">
    <property type="term" value="P:chromosome segregation"/>
    <property type="evidence" value="ECO:0007669"/>
    <property type="project" value="UniProtKB-UniRule"/>
</dbReference>
<dbReference type="PANTHER" id="PTHR43493:SF1">
    <property type="entry name" value="DNA TOPOISOMERASE 4 SUBUNIT A"/>
    <property type="match status" value="1"/>
</dbReference>
<evidence type="ECO:0000313" key="12">
    <source>
        <dbReference type="Proteomes" id="UP000321230"/>
    </source>
</evidence>
<feature type="site" description="Transition state stabilizer" evidence="7">
    <location>
        <position position="170"/>
    </location>
</feature>
<dbReference type="Pfam" id="PF00521">
    <property type="entry name" value="DNA_topoisoIV"/>
    <property type="match status" value="1"/>
</dbReference>
<accession>A0A511AZ85</accession>
<evidence type="ECO:0000256" key="1">
    <source>
        <dbReference type="ARBA" id="ARBA00000185"/>
    </source>
</evidence>
<dbReference type="GO" id="GO:0005694">
    <property type="term" value="C:chromosome"/>
    <property type="evidence" value="ECO:0007669"/>
    <property type="project" value="InterPro"/>
</dbReference>
<evidence type="ECO:0000256" key="7">
    <source>
        <dbReference type="HAMAP-Rule" id="MF_00936"/>
    </source>
</evidence>
<dbReference type="Gene3D" id="1.10.268.10">
    <property type="entry name" value="Topoisomerase, domain 3"/>
    <property type="match status" value="1"/>
</dbReference>
<dbReference type="SUPFAM" id="SSF56719">
    <property type="entry name" value="Type II DNA topoisomerase"/>
    <property type="match status" value="1"/>
</dbReference>
<comment type="similarity">
    <text evidence="7">Belongs to the type II topoisomerase GyrA/ParC subunit family. ParC type 1 subfamily.</text>
</comment>
<sequence length="782" mass="86845">MGLEASERKIIFCTLDGPVGRACDNHCEEDAGQKGSPVSNRMQEKGSFMGADLAGHIEDTKLAEALSERYIAYAMSTIMARSLPDVRDGLKPVHRRLLYAMQQLRLDPTSGFKKCARVVGDVIGKFHPHGDSSVYEALVRLAQDFAVRYPLVEGQGNFGSIDGDGAAAMRYTESRLTEVAKALLEGIEDDAVDFRATYDNEDQEPIVLPGAFPNLLANGAAGIAVGMATSIPPHNAGEICLAAKLLIEKPDVSVAELVELMPGPDFPTGGILVEERDAIVRAYETGRGSFRTRAKWEVEQGRFGTWVIVVTEIPYQVQKSRLIEQIAELMDQRKLPLLGDVRDESTMDMRLVLEPKTKGCEPEVLMETLYRNTALENRFSLNMNVLGGDRVPGVLSLKQVLRAWLDHVHEVLVRRSNHRLAAVMRRLEILDGFLAVYLNLDEVIRIIREEDEPKASLMRTFELTDIQAEAVLNMRLRSLRRLEEMEIRKERNKLEDERKSLELLLGSEKRRWTRIGKDLDATIKRFGSGALGDRRTLISEPPKPIDITAALEVDREALTILLSREGWIRAMKGHGLDPQSHRFKEGDEGWLAVECQSTDRLCLLASGGKAFTLRAADMPRGRGFGQPVRTLAEVSQEERVVTLFNLVEGGKRLISSESGRGMIVLDGNIAAEKRTGKQIFNVKDGESVFECIPADGTHVLTLGHNKRALVFPIDQVPEMARGSGVALQKLGDSTLRSLRVFTMAEGLVWQEGQRPRSAADMTALESRRGAVGKPAPQWMLRK</sequence>
<organism evidence="11 12">
    <name type="scientific">Gluconobacter wancherniae NBRC 103581</name>
    <dbReference type="NCBI Taxonomy" id="656744"/>
    <lineage>
        <taxon>Bacteria</taxon>
        <taxon>Pseudomonadati</taxon>
        <taxon>Pseudomonadota</taxon>
        <taxon>Alphaproteobacteria</taxon>
        <taxon>Acetobacterales</taxon>
        <taxon>Acetobacteraceae</taxon>
        <taxon>Gluconobacter</taxon>
    </lineage>
</organism>
<evidence type="ECO:0000256" key="8">
    <source>
        <dbReference type="PROSITE-ProRule" id="PRU01384"/>
    </source>
</evidence>
<dbReference type="InterPro" id="IPR050220">
    <property type="entry name" value="Type_II_DNA_Topoisomerases"/>
</dbReference>
<keyword evidence="12" id="KW-1185">Reference proteome</keyword>
<dbReference type="SUPFAM" id="SSF101904">
    <property type="entry name" value="GyrA/ParC C-terminal domain-like"/>
    <property type="match status" value="1"/>
</dbReference>
<dbReference type="Proteomes" id="UP000321230">
    <property type="component" value="Unassembled WGS sequence"/>
</dbReference>
<evidence type="ECO:0000256" key="5">
    <source>
        <dbReference type="ARBA" id="ARBA00023136"/>
    </source>
</evidence>
<feature type="site" description="Interaction with DNA" evidence="7">
    <location>
        <position position="129"/>
    </location>
</feature>
<dbReference type="NCBIfam" id="TIGR01062">
    <property type="entry name" value="parC_Gneg"/>
    <property type="match status" value="1"/>
</dbReference>
<keyword evidence="4 7" id="KW-0238">DNA-binding</keyword>
<evidence type="ECO:0000256" key="6">
    <source>
        <dbReference type="ARBA" id="ARBA00023235"/>
    </source>
</evidence>
<keyword evidence="3 7" id="KW-0799">Topoisomerase</keyword>
<comment type="function">
    <text evidence="7">Topoisomerase IV is essential for chromosome segregation. It relaxes supercoiled DNA. Performs the decatenation events required during the replication of a circular DNA molecule.</text>
</comment>
<dbReference type="PROSITE" id="PS52040">
    <property type="entry name" value="TOPO_IIA"/>
    <property type="match status" value="1"/>
</dbReference>
<feature type="active site" description="O-(5'-phospho-DNA)-tyrosine intermediate" evidence="7 8">
    <location>
        <position position="171"/>
    </location>
</feature>
<evidence type="ECO:0000256" key="2">
    <source>
        <dbReference type="ARBA" id="ARBA00022475"/>
    </source>
</evidence>
<proteinExistence type="inferred from homology"/>
<dbReference type="InterPro" id="IPR002205">
    <property type="entry name" value="Topo_IIA_dom_A"/>
</dbReference>
<dbReference type="NCBIfam" id="NF004044">
    <property type="entry name" value="PRK05561.1"/>
    <property type="match status" value="1"/>
</dbReference>
<protein>
    <recommendedName>
        <fullName evidence="7">DNA topoisomerase 4 subunit A</fullName>
        <ecNumber evidence="7">5.6.2.2</ecNumber>
    </recommendedName>
    <alternativeName>
        <fullName evidence="7">Topoisomerase IV subunit A</fullName>
    </alternativeName>
</protein>
<dbReference type="SMART" id="SM00434">
    <property type="entry name" value="TOP4c"/>
    <property type="match status" value="1"/>
</dbReference>
<feature type="domain" description="Topo IIA-type catalytic" evidence="10">
    <location>
        <begin position="83"/>
        <end position="550"/>
    </location>
</feature>
<dbReference type="Gene3D" id="3.30.1360.40">
    <property type="match status" value="1"/>
</dbReference>
<dbReference type="GO" id="GO:0005737">
    <property type="term" value="C:cytoplasm"/>
    <property type="evidence" value="ECO:0007669"/>
    <property type="project" value="TreeGrafter"/>
</dbReference>
<feature type="coiled-coil region" evidence="9">
    <location>
        <begin position="480"/>
        <end position="511"/>
    </location>
</feature>
<evidence type="ECO:0000256" key="4">
    <source>
        <dbReference type="ARBA" id="ARBA00023125"/>
    </source>
</evidence>
<dbReference type="Gene3D" id="2.120.10.90">
    <property type="entry name" value="DNA gyrase/topoisomerase IV, subunit A, C-terminal"/>
    <property type="match status" value="1"/>
</dbReference>
<feature type="site" description="Interaction with DNA" evidence="7">
    <location>
        <position position="127"/>
    </location>
</feature>
<dbReference type="GO" id="GO:0003677">
    <property type="term" value="F:DNA binding"/>
    <property type="evidence" value="ECO:0007669"/>
    <property type="project" value="UniProtKB-UniRule"/>
</dbReference>
<dbReference type="GO" id="GO:0003918">
    <property type="term" value="F:DNA topoisomerase type II (double strand cut, ATP-hydrolyzing) activity"/>
    <property type="evidence" value="ECO:0007669"/>
    <property type="project" value="UniProtKB-UniRule"/>
</dbReference>
<comment type="subcellular location">
    <subcellularLocation>
        <location evidence="7">Cell membrane</location>
        <topology evidence="7">Peripheral membrane protein</topology>
    </subcellularLocation>
</comment>
<name>A0A511AZ85_9PROT</name>
<comment type="catalytic activity">
    <reaction evidence="1 7 8">
        <text>ATP-dependent breakage, passage and rejoining of double-stranded DNA.</text>
        <dbReference type="EC" id="5.6.2.2"/>
    </reaction>
</comment>
<dbReference type="InterPro" id="IPR035516">
    <property type="entry name" value="Gyrase/topoIV_suA_C"/>
</dbReference>
<keyword evidence="9" id="KW-0175">Coiled coil</keyword>